<evidence type="ECO:0000313" key="3">
    <source>
        <dbReference type="Proteomes" id="UP000265643"/>
    </source>
</evidence>
<accession>A0A391PD16</accession>
<protein>
    <recommendedName>
        <fullName evidence="1">Resolvase/invertase-type recombinase catalytic domain-containing protein</fullName>
    </recommendedName>
</protein>
<proteinExistence type="predicted"/>
<evidence type="ECO:0000313" key="2">
    <source>
        <dbReference type="EMBL" id="GCA67593.1"/>
    </source>
</evidence>
<evidence type="ECO:0000259" key="1">
    <source>
        <dbReference type="Pfam" id="PF00239"/>
    </source>
</evidence>
<dbReference type="GO" id="GO:0003677">
    <property type="term" value="F:DNA binding"/>
    <property type="evidence" value="ECO:0007669"/>
    <property type="project" value="InterPro"/>
</dbReference>
<dbReference type="SUPFAM" id="SSF53041">
    <property type="entry name" value="Resolvase-like"/>
    <property type="match status" value="1"/>
</dbReference>
<organism evidence="2 3">
    <name type="scientific">Mediterraneibacter butyricigenes</name>
    <dbReference type="NCBI Taxonomy" id="2316025"/>
    <lineage>
        <taxon>Bacteria</taxon>
        <taxon>Bacillati</taxon>
        <taxon>Bacillota</taxon>
        <taxon>Clostridia</taxon>
        <taxon>Lachnospirales</taxon>
        <taxon>Lachnospiraceae</taxon>
        <taxon>Mediterraneibacter</taxon>
    </lineage>
</organism>
<feature type="domain" description="Resolvase/invertase-type recombinase catalytic" evidence="1">
    <location>
        <begin position="157"/>
        <end position="253"/>
    </location>
</feature>
<name>A0A391PD16_9FIRM</name>
<dbReference type="InterPro" id="IPR006119">
    <property type="entry name" value="Resolv_N"/>
</dbReference>
<dbReference type="RefSeq" id="WP_119298200.1">
    <property type="nucleotide sequence ID" value="NZ_BHGK01000001.1"/>
</dbReference>
<sequence>MSTVVRKDWVPRNEYTTPIQDIPMWRNSGIIKAVTDEREKIQVGKITYEEFDDGQFQYIIVPFWPIIDMLPSKVFQGIPGIDMTLRLEKYYRVNYVPTFITERTPGESREDLWELMESVGLDYYDRLEWLIRTDLRAAIDNLIVERAREEKRIVKAQTSEEFTHFLEDGQYGDEIEVPRIEILGNGSKACVKTLNRLMHYGIRLHLQQEQIDLDVESYKNWIPIFRQMYEMDEAIRKKQQKAGIEEAKEQGKYKGRKRKGTDTQLLEDAIRAFQEKEMSLEEALHLTNLSKSTFYRRIREQNER</sequence>
<dbReference type="EMBL" id="BHGK01000001">
    <property type="protein sequence ID" value="GCA67593.1"/>
    <property type="molecule type" value="Genomic_DNA"/>
</dbReference>
<dbReference type="Gene3D" id="3.40.50.1390">
    <property type="entry name" value="Resolvase, N-terminal catalytic domain"/>
    <property type="match status" value="1"/>
</dbReference>
<keyword evidence="3" id="KW-1185">Reference proteome</keyword>
<gene>
    <name evidence="2" type="ORF">KGMB01110_20290</name>
</gene>
<dbReference type="GO" id="GO:0000150">
    <property type="term" value="F:DNA strand exchange activity"/>
    <property type="evidence" value="ECO:0007669"/>
    <property type="project" value="InterPro"/>
</dbReference>
<dbReference type="AlphaFoldDB" id="A0A391PD16"/>
<reference evidence="3" key="1">
    <citation type="submission" date="2018-09" db="EMBL/GenBank/DDBJ databases">
        <title>Draft Genome Sequence of Mediterraneibacter sp. KCTC 15684.</title>
        <authorList>
            <person name="Kim J.S."/>
            <person name="Han K.I."/>
            <person name="Suh M.K."/>
            <person name="Lee K.C."/>
            <person name="Eom M.K."/>
            <person name="Lee J.H."/>
            <person name="Park S.H."/>
            <person name="Kang S.W."/>
            <person name="Park J.E."/>
            <person name="Oh B.S."/>
            <person name="Yu S.Y."/>
            <person name="Choi S.H."/>
            <person name="Lee D.H."/>
            <person name="Yoon H."/>
            <person name="Kim B."/>
            <person name="Yang S.J."/>
            <person name="Lee J.S."/>
        </authorList>
    </citation>
    <scope>NUCLEOTIDE SEQUENCE [LARGE SCALE GENOMIC DNA]</scope>
    <source>
        <strain evidence="3">KCTC 15684</strain>
    </source>
</reference>
<dbReference type="Pfam" id="PF00239">
    <property type="entry name" value="Resolvase"/>
    <property type="match status" value="1"/>
</dbReference>
<dbReference type="Proteomes" id="UP000265643">
    <property type="component" value="Unassembled WGS sequence"/>
</dbReference>
<comment type="caution">
    <text evidence="2">The sequence shown here is derived from an EMBL/GenBank/DDBJ whole genome shotgun (WGS) entry which is preliminary data.</text>
</comment>
<dbReference type="InterPro" id="IPR036162">
    <property type="entry name" value="Resolvase-like_N_sf"/>
</dbReference>